<proteinExistence type="predicted"/>
<evidence type="ECO:0000313" key="2">
    <source>
        <dbReference type="Proteomes" id="UP000814033"/>
    </source>
</evidence>
<sequence>MKFTLASIVFLLPLLVEQASAGVVGRAANQKAIGKNVGAASSSVAAVAASSAAAAAATGKAAAAAGKGAAAANSTAAAAAASNSTAAAAAASNSTAAAAASSGDAQTSLTLDPKVIATGFADDGQDVPTAGQVASLTSTNNFINFCLTVGNLPITNGQQIKTGSCNPAPMGVIAATTNMPSSKFTFPANLQNIATENTAFTITMALNHLDAGHFTNAQETYYAAPAQVNTAGDIIGHTHFVVEKLDSITQTTPNDPNVFAFFKGVNGAAVNGVVSADVTDGLPAGTYRLASINAAANHQPVLVAIAQHGSLDDMVYFTVGAADAAAAAKAVGGDAGAAAASNSTADAGAAAAAASAANATATATGAANATSTDAAGKGAAAAGAAGAAAGAAGAKAAGAKGAAGAAAAKGAAGAAAAKGAAGAAAAKGGNAAAAKGAAGAAAAKGAAGAKGAAAGAAKGAAGAKQRRNRLSREY</sequence>
<accession>A0ACB8RJS0</accession>
<reference evidence="1" key="1">
    <citation type="submission" date="2021-02" db="EMBL/GenBank/DDBJ databases">
        <authorList>
            <consortium name="DOE Joint Genome Institute"/>
            <person name="Ahrendt S."/>
            <person name="Looney B.P."/>
            <person name="Miyauchi S."/>
            <person name="Morin E."/>
            <person name="Drula E."/>
            <person name="Courty P.E."/>
            <person name="Chicoki N."/>
            <person name="Fauchery L."/>
            <person name="Kohler A."/>
            <person name="Kuo A."/>
            <person name="Labutti K."/>
            <person name="Pangilinan J."/>
            <person name="Lipzen A."/>
            <person name="Riley R."/>
            <person name="Andreopoulos W."/>
            <person name="He G."/>
            <person name="Johnson J."/>
            <person name="Barry K.W."/>
            <person name="Grigoriev I.V."/>
            <person name="Nagy L."/>
            <person name="Hibbett D."/>
            <person name="Henrissat B."/>
            <person name="Matheny P.B."/>
            <person name="Labbe J."/>
            <person name="Martin F."/>
        </authorList>
    </citation>
    <scope>NUCLEOTIDE SEQUENCE</scope>
    <source>
        <strain evidence="1">FP105234-sp</strain>
    </source>
</reference>
<keyword evidence="2" id="KW-1185">Reference proteome</keyword>
<gene>
    <name evidence="1" type="ORF">FA95DRAFT_1545834</name>
</gene>
<comment type="caution">
    <text evidence="1">The sequence shown here is derived from an EMBL/GenBank/DDBJ whole genome shotgun (WGS) entry which is preliminary data.</text>
</comment>
<evidence type="ECO:0000313" key="1">
    <source>
        <dbReference type="EMBL" id="KAI0043891.1"/>
    </source>
</evidence>
<protein>
    <submittedName>
        <fullName evidence="1">Uncharacterized protein</fullName>
    </submittedName>
</protein>
<reference evidence="1" key="2">
    <citation type="journal article" date="2022" name="New Phytol.">
        <title>Evolutionary transition to the ectomycorrhizal habit in the genomes of a hyperdiverse lineage of mushroom-forming fungi.</title>
        <authorList>
            <person name="Looney B."/>
            <person name="Miyauchi S."/>
            <person name="Morin E."/>
            <person name="Drula E."/>
            <person name="Courty P.E."/>
            <person name="Kohler A."/>
            <person name="Kuo A."/>
            <person name="LaButti K."/>
            <person name="Pangilinan J."/>
            <person name="Lipzen A."/>
            <person name="Riley R."/>
            <person name="Andreopoulos W."/>
            <person name="He G."/>
            <person name="Johnson J."/>
            <person name="Nolan M."/>
            <person name="Tritt A."/>
            <person name="Barry K.W."/>
            <person name="Grigoriev I.V."/>
            <person name="Nagy L.G."/>
            <person name="Hibbett D."/>
            <person name="Henrissat B."/>
            <person name="Matheny P.B."/>
            <person name="Labbe J."/>
            <person name="Martin F.M."/>
        </authorList>
    </citation>
    <scope>NUCLEOTIDE SEQUENCE</scope>
    <source>
        <strain evidence="1">FP105234-sp</strain>
    </source>
</reference>
<dbReference type="EMBL" id="MU276001">
    <property type="protein sequence ID" value="KAI0043891.1"/>
    <property type="molecule type" value="Genomic_DNA"/>
</dbReference>
<name>A0ACB8RJS0_9AGAM</name>
<dbReference type="Proteomes" id="UP000814033">
    <property type="component" value="Unassembled WGS sequence"/>
</dbReference>
<organism evidence="1 2">
    <name type="scientific">Auriscalpium vulgare</name>
    <dbReference type="NCBI Taxonomy" id="40419"/>
    <lineage>
        <taxon>Eukaryota</taxon>
        <taxon>Fungi</taxon>
        <taxon>Dikarya</taxon>
        <taxon>Basidiomycota</taxon>
        <taxon>Agaricomycotina</taxon>
        <taxon>Agaricomycetes</taxon>
        <taxon>Russulales</taxon>
        <taxon>Auriscalpiaceae</taxon>
        <taxon>Auriscalpium</taxon>
    </lineage>
</organism>